<dbReference type="InterPro" id="IPR036610">
    <property type="entry name" value="PEBP-like_sf"/>
</dbReference>
<evidence type="ECO:0000256" key="1">
    <source>
        <dbReference type="SAM" id="SignalP"/>
    </source>
</evidence>
<dbReference type="EMBL" id="OV651826">
    <property type="protein sequence ID" value="CAH1103324.1"/>
    <property type="molecule type" value="Genomic_DNA"/>
</dbReference>
<organism evidence="2 3">
    <name type="scientific">Psylliodes chrysocephalus</name>
    <dbReference type="NCBI Taxonomy" id="3402493"/>
    <lineage>
        <taxon>Eukaryota</taxon>
        <taxon>Metazoa</taxon>
        <taxon>Ecdysozoa</taxon>
        <taxon>Arthropoda</taxon>
        <taxon>Hexapoda</taxon>
        <taxon>Insecta</taxon>
        <taxon>Pterygota</taxon>
        <taxon>Neoptera</taxon>
        <taxon>Endopterygota</taxon>
        <taxon>Coleoptera</taxon>
        <taxon>Polyphaga</taxon>
        <taxon>Cucujiformia</taxon>
        <taxon>Chrysomeloidea</taxon>
        <taxon>Chrysomelidae</taxon>
        <taxon>Galerucinae</taxon>
        <taxon>Alticini</taxon>
        <taxon>Psylliodes</taxon>
    </lineage>
</organism>
<dbReference type="OrthoDB" id="2506647at2759"/>
<keyword evidence="3" id="KW-1185">Reference proteome</keyword>
<name>A0A9P0G5Z2_9CUCU</name>
<proteinExistence type="predicted"/>
<dbReference type="PANTHER" id="PTHR11362:SF82">
    <property type="entry name" value="PHOSPHATIDYLETHANOLAMINE-BINDING PROTEIN 4"/>
    <property type="match status" value="1"/>
</dbReference>
<dbReference type="InterPro" id="IPR008914">
    <property type="entry name" value="PEBP"/>
</dbReference>
<dbReference type="InterPro" id="IPR035810">
    <property type="entry name" value="PEBP_euk"/>
</dbReference>
<dbReference type="SUPFAM" id="SSF49777">
    <property type="entry name" value="PEBP-like"/>
    <property type="match status" value="1"/>
</dbReference>
<feature type="chain" id="PRO_5040275529" evidence="1">
    <location>
        <begin position="22"/>
        <end position="199"/>
    </location>
</feature>
<evidence type="ECO:0000313" key="3">
    <source>
        <dbReference type="Proteomes" id="UP001153636"/>
    </source>
</evidence>
<evidence type="ECO:0000313" key="2">
    <source>
        <dbReference type="EMBL" id="CAH1103324.1"/>
    </source>
</evidence>
<gene>
    <name evidence="2" type="ORF">PSYICH_LOCUS4481</name>
</gene>
<dbReference type="CDD" id="cd00866">
    <property type="entry name" value="PEBP_euk"/>
    <property type="match status" value="1"/>
</dbReference>
<sequence>MAGRRGYALLTFLSVVYLVKCADIDKMEKEGIVPDVIDKVPDQVIQVSYPSGVKVELGNELTPTQVKDEPSTLTWTADPETFYTVAMVDPDAPSRQDPKLREVLHWLVGNVPGGNIKDGEYIADYRGSGPPQGTGLHRYVFLVYQQNGKINFKETKIDSRTRTGRLNFSIKKYLLQSTVWDNPLPATFIKHSSMNTYPY</sequence>
<dbReference type="Proteomes" id="UP001153636">
    <property type="component" value="Chromosome 14"/>
</dbReference>
<keyword evidence="1" id="KW-0732">Signal</keyword>
<reference evidence="2" key="1">
    <citation type="submission" date="2022-01" db="EMBL/GenBank/DDBJ databases">
        <authorList>
            <person name="King R."/>
        </authorList>
    </citation>
    <scope>NUCLEOTIDE SEQUENCE</scope>
</reference>
<protein>
    <submittedName>
        <fullName evidence="2">Uncharacterized protein</fullName>
    </submittedName>
</protein>
<dbReference type="AlphaFoldDB" id="A0A9P0G5Z2"/>
<dbReference type="Pfam" id="PF01161">
    <property type="entry name" value="PBP"/>
    <property type="match status" value="1"/>
</dbReference>
<dbReference type="Gene3D" id="3.90.280.10">
    <property type="entry name" value="PEBP-like"/>
    <property type="match status" value="1"/>
</dbReference>
<dbReference type="PANTHER" id="PTHR11362">
    <property type="entry name" value="PHOSPHATIDYLETHANOLAMINE-BINDING PROTEIN"/>
    <property type="match status" value="1"/>
</dbReference>
<accession>A0A9P0G5Z2</accession>
<feature type="signal peptide" evidence="1">
    <location>
        <begin position="1"/>
        <end position="21"/>
    </location>
</feature>